<evidence type="ECO:0000256" key="1">
    <source>
        <dbReference type="SAM" id="Phobius"/>
    </source>
</evidence>
<keyword evidence="1" id="KW-0472">Membrane</keyword>
<dbReference type="EMBL" id="LNQE01001209">
    <property type="protein sequence ID" value="KUG20277.1"/>
    <property type="molecule type" value="Genomic_DNA"/>
</dbReference>
<comment type="caution">
    <text evidence="2">The sequence shown here is derived from an EMBL/GenBank/DDBJ whole genome shotgun (WGS) entry which is preliminary data.</text>
</comment>
<dbReference type="InterPro" id="IPR055966">
    <property type="entry name" value="DUF7544"/>
</dbReference>
<dbReference type="Pfam" id="PF24400">
    <property type="entry name" value="DUF7544"/>
    <property type="match status" value="1"/>
</dbReference>
<accession>A0A0W8FH93</accession>
<feature type="transmembrane region" description="Helical" evidence="1">
    <location>
        <begin position="75"/>
        <end position="108"/>
    </location>
</feature>
<gene>
    <name evidence="2" type="ORF">ASZ90_010012</name>
</gene>
<name>A0A0W8FH93_9ZZZZ</name>
<feature type="transmembrane region" description="Helical" evidence="1">
    <location>
        <begin position="165"/>
        <end position="189"/>
    </location>
</feature>
<feature type="transmembrane region" description="Helical" evidence="1">
    <location>
        <begin position="129"/>
        <end position="153"/>
    </location>
</feature>
<feature type="transmembrane region" description="Helical" evidence="1">
    <location>
        <begin position="29"/>
        <end position="51"/>
    </location>
</feature>
<feature type="transmembrane region" description="Helical" evidence="1">
    <location>
        <begin position="210"/>
        <end position="231"/>
    </location>
</feature>
<evidence type="ECO:0000313" key="2">
    <source>
        <dbReference type="EMBL" id="KUG20277.1"/>
    </source>
</evidence>
<proteinExistence type="predicted"/>
<keyword evidence="1" id="KW-1133">Transmembrane helix</keyword>
<sequence length="316" mass="34736">MTREFYALAELDSALQSTRDLLWPFRLGVWLRLAVIAFFVGGGGGAPQISWTPDADLPGEMISPVTFPGLPDLPGLAVVLAIVAAVMIAVLVYLLIGAIFQFVFVDCVSTRDVVLSRFFRLRAGKGARLFLFQIGITILFIAVLAAALLPFFLAPGRVIGVSNLLALLFLIPVVLIVAILFALVMLFTIDFVVPIMIRDDCGVIEGWRRLLAAFSLQWMQVLVYVIVRFLAGLAAGILMIILTLLALAIIAVPFVLIGLLYWWLQVTVFMLLPLIIPYLIIAVPAVLLIMVPFITFFRSYSLKVLGRLAPDYAMLP</sequence>
<dbReference type="AlphaFoldDB" id="A0A0W8FH93"/>
<keyword evidence="1" id="KW-0812">Transmembrane</keyword>
<feature type="transmembrane region" description="Helical" evidence="1">
    <location>
        <begin position="275"/>
        <end position="297"/>
    </location>
</feature>
<feature type="transmembrane region" description="Helical" evidence="1">
    <location>
        <begin position="237"/>
        <end position="263"/>
    </location>
</feature>
<organism evidence="2">
    <name type="scientific">hydrocarbon metagenome</name>
    <dbReference type="NCBI Taxonomy" id="938273"/>
    <lineage>
        <taxon>unclassified sequences</taxon>
        <taxon>metagenomes</taxon>
        <taxon>ecological metagenomes</taxon>
    </lineage>
</organism>
<reference evidence="2" key="1">
    <citation type="journal article" date="2015" name="Proc. Natl. Acad. Sci. U.S.A.">
        <title>Networks of energetic and metabolic interactions define dynamics in microbial communities.</title>
        <authorList>
            <person name="Embree M."/>
            <person name="Liu J.K."/>
            <person name="Al-Bassam M.M."/>
            <person name="Zengler K."/>
        </authorList>
    </citation>
    <scope>NUCLEOTIDE SEQUENCE</scope>
</reference>
<protein>
    <recommendedName>
        <fullName evidence="3">Glycerophosphoryl diester phosphodiesterase membrane domain-containing protein</fullName>
    </recommendedName>
</protein>
<evidence type="ECO:0008006" key="3">
    <source>
        <dbReference type="Google" id="ProtNLM"/>
    </source>
</evidence>